<sequence length="91" mass="10473">MRMTYEVYGVQVKCTDNISKAEAAIYVNEQLQVMPHKKLLSVDLNVKGDNIIVNPHYDSVVRVRRITGYLSTLPRFNDAKKKEVADRIKHV</sequence>
<dbReference type="GO" id="GO:0006260">
    <property type="term" value="P:DNA replication"/>
    <property type="evidence" value="ECO:0007669"/>
    <property type="project" value="InterPro"/>
</dbReference>
<evidence type="ECO:0000313" key="1">
    <source>
        <dbReference type="EMBL" id="HIU64839.1"/>
    </source>
</evidence>
<proteinExistence type="predicted"/>
<name>A0A9D1MQZ8_9FIRM</name>
<dbReference type="EMBL" id="DVNI01000127">
    <property type="protein sequence ID" value="HIU64839.1"/>
    <property type="molecule type" value="Genomic_DNA"/>
</dbReference>
<gene>
    <name evidence="1" type="ORF">IAB06_07395</name>
</gene>
<protein>
    <submittedName>
        <fullName evidence="1">Uncharacterized protein</fullName>
    </submittedName>
</protein>
<organism evidence="1 2">
    <name type="scientific">Candidatus Avacidaminococcus intestinavium</name>
    <dbReference type="NCBI Taxonomy" id="2840684"/>
    <lineage>
        <taxon>Bacteria</taxon>
        <taxon>Bacillati</taxon>
        <taxon>Bacillota</taxon>
        <taxon>Negativicutes</taxon>
        <taxon>Acidaminococcales</taxon>
        <taxon>Acidaminococcaceae</taxon>
        <taxon>Acidaminococcaceae incertae sedis</taxon>
        <taxon>Candidatus Avacidaminococcus</taxon>
    </lineage>
</organism>
<dbReference type="Proteomes" id="UP000824099">
    <property type="component" value="Unassembled WGS sequence"/>
</dbReference>
<evidence type="ECO:0000313" key="2">
    <source>
        <dbReference type="Proteomes" id="UP000824099"/>
    </source>
</evidence>
<reference evidence="1" key="2">
    <citation type="journal article" date="2021" name="PeerJ">
        <title>Extensive microbial diversity within the chicken gut microbiome revealed by metagenomics and culture.</title>
        <authorList>
            <person name="Gilroy R."/>
            <person name="Ravi A."/>
            <person name="Getino M."/>
            <person name="Pursley I."/>
            <person name="Horton D.L."/>
            <person name="Alikhan N.F."/>
            <person name="Baker D."/>
            <person name="Gharbi K."/>
            <person name="Hall N."/>
            <person name="Watson M."/>
            <person name="Adriaenssens E.M."/>
            <person name="Foster-Nyarko E."/>
            <person name="Jarju S."/>
            <person name="Secka A."/>
            <person name="Antonio M."/>
            <person name="Oren A."/>
            <person name="Chaudhuri R.R."/>
            <person name="La Ragione R."/>
            <person name="Hildebrand F."/>
            <person name="Pallen M.J."/>
        </authorList>
    </citation>
    <scope>NUCLEOTIDE SEQUENCE</scope>
    <source>
        <strain evidence="1">CHK160-1198</strain>
    </source>
</reference>
<accession>A0A9D1MQZ8</accession>
<dbReference type="AlphaFoldDB" id="A0A9D1MQZ8"/>
<reference evidence="1" key="1">
    <citation type="submission" date="2020-10" db="EMBL/GenBank/DDBJ databases">
        <authorList>
            <person name="Gilroy R."/>
        </authorList>
    </citation>
    <scope>NUCLEOTIDE SEQUENCE</scope>
    <source>
        <strain evidence="1">CHK160-1198</strain>
    </source>
</reference>
<comment type="caution">
    <text evidence="1">The sequence shown here is derived from an EMBL/GenBank/DDBJ whole genome shotgun (WGS) entry which is preliminary data.</text>
</comment>
<dbReference type="GO" id="GO:0008998">
    <property type="term" value="F:ribonucleoside-triphosphate reductase (thioredoxin) activity"/>
    <property type="evidence" value="ECO:0007669"/>
    <property type="project" value="InterPro"/>
</dbReference>